<proteinExistence type="predicted"/>
<gene>
    <name evidence="3" type="ORF">Pa4123_32670</name>
</gene>
<keyword evidence="1" id="KW-0732">Signal</keyword>
<dbReference type="PANTHER" id="PTHR30290:SF83">
    <property type="entry name" value="ABC TRANSPORTER SUBSTRATE-BINDING PROTEIN"/>
    <property type="match status" value="1"/>
</dbReference>
<feature type="signal peptide" evidence="1">
    <location>
        <begin position="1"/>
        <end position="21"/>
    </location>
</feature>
<dbReference type="PROSITE" id="PS51257">
    <property type="entry name" value="PROKAR_LIPOPROTEIN"/>
    <property type="match status" value="1"/>
</dbReference>
<feature type="domain" description="Solute-binding protein family 5" evidence="2">
    <location>
        <begin position="84"/>
        <end position="469"/>
    </location>
</feature>
<dbReference type="InterPro" id="IPR000914">
    <property type="entry name" value="SBP_5_dom"/>
</dbReference>
<protein>
    <submittedName>
        <fullName evidence="3">Peptide ABC transporter substrate-binding protein</fullName>
    </submittedName>
</protein>
<evidence type="ECO:0000313" key="3">
    <source>
        <dbReference type="EMBL" id="GLH97992.1"/>
    </source>
</evidence>
<dbReference type="CDD" id="cd00995">
    <property type="entry name" value="PBP2_NikA_DppA_OppA_like"/>
    <property type="match status" value="1"/>
</dbReference>
<dbReference type="PIRSF" id="PIRSF002741">
    <property type="entry name" value="MppA"/>
    <property type="match status" value="1"/>
</dbReference>
<organism evidence="3 4">
    <name type="scientific">Phytohabitans aurantiacus</name>
    <dbReference type="NCBI Taxonomy" id="3016789"/>
    <lineage>
        <taxon>Bacteria</taxon>
        <taxon>Bacillati</taxon>
        <taxon>Actinomycetota</taxon>
        <taxon>Actinomycetes</taxon>
        <taxon>Micromonosporales</taxon>
        <taxon>Micromonosporaceae</taxon>
    </lineage>
</organism>
<dbReference type="RefSeq" id="WP_281896426.1">
    <property type="nucleotide sequence ID" value="NZ_BSDI01000013.1"/>
</dbReference>
<dbReference type="Proteomes" id="UP001144280">
    <property type="component" value="Unassembled WGS sequence"/>
</dbReference>
<feature type="chain" id="PRO_5045474685" evidence="1">
    <location>
        <begin position="22"/>
        <end position="547"/>
    </location>
</feature>
<evidence type="ECO:0000259" key="2">
    <source>
        <dbReference type="Pfam" id="PF00496"/>
    </source>
</evidence>
<dbReference type="EMBL" id="BSDI01000013">
    <property type="protein sequence ID" value="GLH97992.1"/>
    <property type="molecule type" value="Genomic_DNA"/>
</dbReference>
<dbReference type="Gene3D" id="3.40.190.10">
    <property type="entry name" value="Periplasmic binding protein-like II"/>
    <property type="match status" value="1"/>
</dbReference>
<evidence type="ECO:0000313" key="4">
    <source>
        <dbReference type="Proteomes" id="UP001144280"/>
    </source>
</evidence>
<dbReference type="InterPro" id="IPR039424">
    <property type="entry name" value="SBP_5"/>
</dbReference>
<dbReference type="Pfam" id="PF00496">
    <property type="entry name" value="SBP_bac_5"/>
    <property type="match status" value="1"/>
</dbReference>
<dbReference type="SUPFAM" id="SSF53850">
    <property type="entry name" value="Periplasmic binding protein-like II"/>
    <property type="match status" value="1"/>
</dbReference>
<dbReference type="InterPro" id="IPR030678">
    <property type="entry name" value="Peptide/Ni-bd"/>
</dbReference>
<evidence type="ECO:0000256" key="1">
    <source>
        <dbReference type="SAM" id="SignalP"/>
    </source>
</evidence>
<name>A0ABQ5QVT2_9ACTN</name>
<reference evidence="3" key="1">
    <citation type="submission" date="2022-12" db="EMBL/GenBank/DDBJ databases">
        <title>New Phytohabitans aurantiacus sp. RD004123 nov., an actinomycete isolated from soil.</title>
        <authorList>
            <person name="Triningsih D.W."/>
            <person name="Harunari E."/>
            <person name="Igarashi Y."/>
        </authorList>
    </citation>
    <scope>NUCLEOTIDE SEQUENCE</scope>
    <source>
        <strain evidence="3">RD004123</strain>
    </source>
</reference>
<accession>A0ABQ5QVT2</accession>
<comment type="caution">
    <text evidence="3">The sequence shown here is derived from an EMBL/GenBank/DDBJ whole genome shotgun (WGS) entry which is preliminary data.</text>
</comment>
<keyword evidence="4" id="KW-1185">Reference proteome</keyword>
<dbReference type="Gene3D" id="3.10.105.10">
    <property type="entry name" value="Dipeptide-binding Protein, Domain 3"/>
    <property type="match status" value="1"/>
</dbReference>
<sequence length="547" mass="58624">MRGSKRASVVALTAAVALVVAGCGGGDDDSTGSDDKNATGAITIDGTQPEVGLVPANTTETGGGDIVDFLWTGLVTYPAGGGDPKNALAESIETTDSQNYTIKLKKGTKFHDGTEVKSKNFVDAWNFAAYSPNGVQNGSFFGDIEGFADVHTEDPDGDGAQKAPQPKADKMSGLAIVDDYTFTVKLTAPFSIFPTKLGYSAYYPMPDAFFTQGMEAFGKNPIGNGPVKFVSWTDNVEIKLTRFDDYTLDDKVKIKDVTVKLYQEDAAAYADLLAGNLDYMQQVPVSALAGDKWKTDLGDRALEVDIPVMQLIAFPIYDAKFKNADLRKAISLAINRQEIAEKIFFGTRKPATSWARPGVPGGEGFTCTVCEYKPDEAKQLLQQAGGFTGELVFYYNADASHKEWMEAVANSVKSTLGINARAEGVPTFAVFRQNINGRKMTGPYRAGWQEDYPSAENWVGPLYITGGSSNDGLFSNPEVDKLYKEGTAAPNEDAAYAKFAEAMKIVDQQVPSIPIVSVVQQSGTSAKVKGVKANNVGSIDLSTVSLA</sequence>
<dbReference type="PANTHER" id="PTHR30290">
    <property type="entry name" value="PERIPLASMIC BINDING COMPONENT OF ABC TRANSPORTER"/>
    <property type="match status" value="1"/>
</dbReference>
<dbReference type="Gene3D" id="3.90.76.10">
    <property type="entry name" value="Dipeptide-binding Protein, Domain 1"/>
    <property type="match status" value="1"/>
</dbReference>